<evidence type="ECO:0000313" key="1">
    <source>
        <dbReference type="EMBL" id="KAG8190662.1"/>
    </source>
</evidence>
<reference evidence="1 2" key="1">
    <citation type="journal article" date="2022" name="Nat. Ecol. Evol.">
        <title>A masculinizing supergene underlies an exaggerated male reproductive morph in a spider.</title>
        <authorList>
            <person name="Hendrickx F."/>
            <person name="De Corte Z."/>
            <person name="Sonet G."/>
            <person name="Van Belleghem S.M."/>
            <person name="Kostlbacher S."/>
            <person name="Vangestel C."/>
        </authorList>
    </citation>
    <scope>NUCLEOTIDE SEQUENCE [LARGE SCALE GENOMIC DNA]</scope>
    <source>
        <strain evidence="1">W744_W776</strain>
    </source>
</reference>
<name>A0AAV6V1M0_9ARAC</name>
<dbReference type="AlphaFoldDB" id="A0AAV6V1M0"/>
<accession>A0AAV6V1M0</accession>
<gene>
    <name evidence="1" type="ORF">JTE90_001271</name>
</gene>
<evidence type="ECO:0000313" key="2">
    <source>
        <dbReference type="Proteomes" id="UP000827092"/>
    </source>
</evidence>
<comment type="caution">
    <text evidence="1">The sequence shown here is derived from an EMBL/GenBank/DDBJ whole genome shotgun (WGS) entry which is preliminary data.</text>
</comment>
<protein>
    <submittedName>
        <fullName evidence="1">Uncharacterized protein</fullName>
    </submittedName>
</protein>
<dbReference type="EMBL" id="JAFNEN010000177">
    <property type="protein sequence ID" value="KAG8190662.1"/>
    <property type="molecule type" value="Genomic_DNA"/>
</dbReference>
<keyword evidence="2" id="KW-1185">Reference proteome</keyword>
<dbReference type="Proteomes" id="UP000827092">
    <property type="component" value="Unassembled WGS sequence"/>
</dbReference>
<organism evidence="1 2">
    <name type="scientific">Oedothorax gibbosus</name>
    <dbReference type="NCBI Taxonomy" id="931172"/>
    <lineage>
        <taxon>Eukaryota</taxon>
        <taxon>Metazoa</taxon>
        <taxon>Ecdysozoa</taxon>
        <taxon>Arthropoda</taxon>
        <taxon>Chelicerata</taxon>
        <taxon>Arachnida</taxon>
        <taxon>Araneae</taxon>
        <taxon>Araneomorphae</taxon>
        <taxon>Entelegynae</taxon>
        <taxon>Araneoidea</taxon>
        <taxon>Linyphiidae</taxon>
        <taxon>Erigoninae</taxon>
        <taxon>Oedothorax</taxon>
    </lineage>
</organism>
<sequence length="78" mass="8591">MISLETIIDSDIINIMTRTTTHVLDTTSIGENCQKASKVSHDSSGFARSNRPPFTTRELFTLGAGRHPVGGAFKRRRS</sequence>
<proteinExistence type="predicted"/>